<evidence type="ECO:0000256" key="6">
    <source>
        <dbReference type="SAM" id="Phobius"/>
    </source>
</evidence>
<evidence type="ECO:0000256" key="5">
    <source>
        <dbReference type="PROSITE-ProRule" id="PRU00284"/>
    </source>
</evidence>
<sequence length="639" mass="71189">MMNAQKGYRLSLKHKMAIATVIIIAFTIFGTIVFESIKLHMVEKSLNRYMNYLKDMIYMSTFDALKKGNMMTFNNLIEEIGKYEDVTEFSLVQPDGTISYSSQQELVKTKKDPSILTDKEDMHPEDDNNVYLFPVKTIGYCLRCHTDWEEGSINSYYYVKLSRKSLNNVQSMSLISDIFVMLSGALLIFCIYFLVTRLVIRNVGKLQDTIVQASENLDLSLESDIKSNDEMGEISDRYNKFMHIIGTDILHTFKSISNIMEQVLPLTLTTMQIKQMNNETMRLAGEVAAASEEISTTVRDSAENISDSSVKAEHTLMMSKEGLAVMQETTAISTEVGGIVNVLATEMTELLNSSREVGDIVMVITDITEQTNLLALNAAIEAARAGEAGRGFSVVADEVRKLAEKTNESASNISTVVKAMQGKVQNAVDKAEDMMSKVNVQLSKVNEANEKFATIQSSVEDLSSIMTHISSSVQQQSAAMTQIAANIDEVARMSDANSGGIDTMVGGVETVVGLLDESEKELKKFTLQSAVLPIIHAKVSHVLMMKNIYHGAMYKQPINIPGYDSCEFTAFYRGTGRETFGSDPYYSEIDSVHRNLHDQAERMKSRIARGENVTDDLNSLQQETEKLISLMNGLIERYI</sequence>
<name>A0A4R1KDA7_9BACT</name>
<dbReference type="Proteomes" id="UP000294614">
    <property type="component" value="Unassembled WGS sequence"/>
</dbReference>
<keyword evidence="10" id="KW-1185">Reference proteome</keyword>
<dbReference type="Pfam" id="PF00015">
    <property type="entry name" value="MCPsignal"/>
    <property type="match status" value="1"/>
</dbReference>
<reference evidence="9 10" key="1">
    <citation type="submission" date="2019-03" db="EMBL/GenBank/DDBJ databases">
        <title>Genomic Encyclopedia of Type Strains, Phase IV (KMG-IV): sequencing the most valuable type-strain genomes for metagenomic binning, comparative biology and taxonomic classification.</title>
        <authorList>
            <person name="Goeker M."/>
        </authorList>
    </citation>
    <scope>NUCLEOTIDE SEQUENCE [LARGE SCALE GENOMIC DNA]</scope>
    <source>
        <strain evidence="9 10">DSM 24984</strain>
    </source>
</reference>
<protein>
    <submittedName>
        <fullName evidence="9">Methyl-accepting chemotaxis protein</fullName>
    </submittedName>
</protein>
<dbReference type="PROSITE" id="PS50192">
    <property type="entry name" value="T_SNARE"/>
    <property type="match status" value="1"/>
</dbReference>
<dbReference type="Gene3D" id="3.30.450.290">
    <property type="match status" value="1"/>
</dbReference>
<dbReference type="PANTHER" id="PTHR32089:SF112">
    <property type="entry name" value="LYSOZYME-LIKE PROTEIN-RELATED"/>
    <property type="match status" value="1"/>
</dbReference>
<dbReference type="PANTHER" id="PTHR32089">
    <property type="entry name" value="METHYL-ACCEPTING CHEMOTAXIS PROTEIN MCPB"/>
    <property type="match status" value="1"/>
</dbReference>
<dbReference type="OrthoDB" id="2489132at2"/>
<keyword evidence="3 5" id="KW-0807">Transducer</keyword>
<dbReference type="PRINTS" id="PR00260">
    <property type="entry name" value="CHEMTRNSDUCR"/>
</dbReference>
<dbReference type="GO" id="GO:0006935">
    <property type="term" value="P:chemotaxis"/>
    <property type="evidence" value="ECO:0007669"/>
    <property type="project" value="InterPro"/>
</dbReference>
<evidence type="ECO:0000259" key="8">
    <source>
        <dbReference type="PROSITE" id="PS50192"/>
    </source>
</evidence>
<accession>A0A4R1KDA7</accession>
<evidence type="ECO:0000259" key="7">
    <source>
        <dbReference type="PROSITE" id="PS50111"/>
    </source>
</evidence>
<dbReference type="Gene3D" id="1.20.120.30">
    <property type="entry name" value="Aspartate receptor, ligand-binding domain"/>
    <property type="match status" value="1"/>
</dbReference>
<comment type="similarity">
    <text evidence="4">Belongs to the methyl-accepting chemotaxis (MCP) protein family.</text>
</comment>
<dbReference type="InterPro" id="IPR000727">
    <property type="entry name" value="T_SNARE_dom"/>
</dbReference>
<keyword evidence="2" id="KW-1003">Cell membrane</keyword>
<dbReference type="SMART" id="SM00283">
    <property type="entry name" value="MA"/>
    <property type="match status" value="1"/>
</dbReference>
<dbReference type="GO" id="GO:0004888">
    <property type="term" value="F:transmembrane signaling receptor activity"/>
    <property type="evidence" value="ECO:0007669"/>
    <property type="project" value="InterPro"/>
</dbReference>
<keyword evidence="6" id="KW-1133">Transmembrane helix</keyword>
<keyword evidence="2" id="KW-0997">Cell inner membrane</keyword>
<dbReference type="InterPro" id="IPR004090">
    <property type="entry name" value="Chemotax_Me-accpt_rcpt"/>
</dbReference>
<keyword evidence="6" id="KW-0472">Membrane</keyword>
<evidence type="ECO:0000313" key="10">
    <source>
        <dbReference type="Proteomes" id="UP000294614"/>
    </source>
</evidence>
<keyword evidence="6" id="KW-0812">Transmembrane</keyword>
<comment type="subcellular location">
    <subcellularLocation>
        <location evidence="1">Cell inner membrane</location>
        <topology evidence="1">Multi-pass membrane protein</topology>
    </subcellularLocation>
</comment>
<evidence type="ECO:0000256" key="4">
    <source>
        <dbReference type="ARBA" id="ARBA00029447"/>
    </source>
</evidence>
<dbReference type="PROSITE" id="PS50111">
    <property type="entry name" value="CHEMOTAXIS_TRANSDUC_2"/>
    <property type="match status" value="1"/>
</dbReference>
<feature type="transmembrane region" description="Helical" evidence="6">
    <location>
        <begin position="16"/>
        <end position="34"/>
    </location>
</feature>
<dbReference type="InterPro" id="IPR004089">
    <property type="entry name" value="MCPsignal_dom"/>
</dbReference>
<evidence type="ECO:0000256" key="1">
    <source>
        <dbReference type="ARBA" id="ARBA00004429"/>
    </source>
</evidence>
<evidence type="ECO:0000313" key="9">
    <source>
        <dbReference type="EMBL" id="TCK62638.1"/>
    </source>
</evidence>
<comment type="caution">
    <text evidence="9">The sequence shown here is derived from an EMBL/GenBank/DDBJ whole genome shotgun (WGS) entry which is preliminary data.</text>
</comment>
<dbReference type="RefSeq" id="WP_132872839.1">
    <property type="nucleotide sequence ID" value="NZ_JAJUHT010000013.1"/>
</dbReference>
<dbReference type="GO" id="GO:0007165">
    <property type="term" value="P:signal transduction"/>
    <property type="evidence" value="ECO:0007669"/>
    <property type="project" value="UniProtKB-KW"/>
</dbReference>
<dbReference type="Gene3D" id="1.10.287.950">
    <property type="entry name" value="Methyl-accepting chemotaxis protein"/>
    <property type="match status" value="1"/>
</dbReference>
<evidence type="ECO:0000256" key="3">
    <source>
        <dbReference type="ARBA" id="ARBA00023224"/>
    </source>
</evidence>
<feature type="domain" description="Methyl-accepting transducer" evidence="7">
    <location>
        <begin position="255"/>
        <end position="491"/>
    </location>
</feature>
<proteinExistence type="inferred from homology"/>
<dbReference type="EMBL" id="SMGG01000003">
    <property type="protein sequence ID" value="TCK62638.1"/>
    <property type="molecule type" value="Genomic_DNA"/>
</dbReference>
<feature type="domain" description="T-SNARE coiled-coil homology" evidence="8">
    <location>
        <begin position="442"/>
        <end position="504"/>
    </location>
</feature>
<evidence type="ECO:0000256" key="2">
    <source>
        <dbReference type="ARBA" id="ARBA00022519"/>
    </source>
</evidence>
<gene>
    <name evidence="9" type="ORF">C8D98_1171</name>
</gene>
<dbReference type="SUPFAM" id="SSF58104">
    <property type="entry name" value="Methyl-accepting chemotaxis protein (MCP) signaling domain"/>
    <property type="match status" value="1"/>
</dbReference>
<dbReference type="CDD" id="cd11386">
    <property type="entry name" value="MCP_signal"/>
    <property type="match status" value="1"/>
</dbReference>
<organism evidence="9 10">
    <name type="scientific">Seleniivibrio woodruffii</name>
    <dbReference type="NCBI Taxonomy" id="1078050"/>
    <lineage>
        <taxon>Bacteria</taxon>
        <taxon>Pseudomonadati</taxon>
        <taxon>Deferribacterota</taxon>
        <taxon>Deferribacteres</taxon>
        <taxon>Deferribacterales</taxon>
        <taxon>Geovibrionaceae</taxon>
        <taxon>Seleniivibrio</taxon>
    </lineage>
</organism>
<dbReference type="GO" id="GO:0005886">
    <property type="term" value="C:plasma membrane"/>
    <property type="evidence" value="ECO:0007669"/>
    <property type="project" value="UniProtKB-SubCell"/>
</dbReference>
<feature type="transmembrane region" description="Helical" evidence="6">
    <location>
        <begin position="174"/>
        <end position="195"/>
    </location>
</feature>
<dbReference type="AlphaFoldDB" id="A0A4R1KDA7"/>